<dbReference type="InterPro" id="IPR036086">
    <property type="entry name" value="ParB/Sulfiredoxin_sf"/>
</dbReference>
<dbReference type="Proteomes" id="UP000652760">
    <property type="component" value="Unassembled WGS sequence"/>
</dbReference>
<keyword evidence="5" id="KW-1185">Reference proteome</keyword>
<dbReference type="InterPro" id="IPR041468">
    <property type="entry name" value="HTH_ParB/Spo0J"/>
</dbReference>
<dbReference type="SMART" id="SM00470">
    <property type="entry name" value="ParB"/>
    <property type="match status" value="1"/>
</dbReference>
<evidence type="ECO:0000256" key="1">
    <source>
        <dbReference type="ARBA" id="ARBA00006295"/>
    </source>
</evidence>
<dbReference type="RefSeq" id="WP_200197296.1">
    <property type="nucleotide sequence ID" value="NZ_JAENHM010000066.1"/>
</dbReference>
<accession>A0ABS1FB27</accession>
<comment type="caution">
    <text evidence="4">The sequence shown here is derived from an EMBL/GenBank/DDBJ whole genome shotgun (WGS) entry which is preliminary data.</text>
</comment>
<gene>
    <name evidence="4" type="ORF">JHL17_24785</name>
</gene>
<sequence length="294" mass="31701">MAPRKGLDVANAGLLKRTIDRAAAGGGGASNRALFGLSGRMRFREIPLTQIEPDPDQPRRNAREADIGTLAASVEQKGLLQPINVREIAADRFMIIAGERRFWAFNQLGRDTIPALVLDTDDAQALALIENVQRVDLHAIDVARSLERLVEEKGLTQDQAAVLIGKSQEYVARLLGILRLPADILDDAPQQSHVSVSVLMELSELGDAALQAQLWERAKSGLTVKAVREAKQQRKAASPSLPSPAAHRPALQALHKGVATLRDLSGGGSRLDDGDRKALRDLRAAIDALLGDPI</sequence>
<dbReference type="Gene3D" id="1.10.10.2830">
    <property type="match status" value="1"/>
</dbReference>
<dbReference type="Pfam" id="PF17762">
    <property type="entry name" value="HTH_ParB"/>
    <property type="match status" value="1"/>
</dbReference>
<feature type="domain" description="ParB-like N-terminal" evidence="3">
    <location>
        <begin position="44"/>
        <end position="132"/>
    </location>
</feature>
<protein>
    <submittedName>
        <fullName evidence="4">ParB/RepB/Spo0J family partition protein</fullName>
    </submittedName>
</protein>
<dbReference type="Gene3D" id="3.90.1530.30">
    <property type="match status" value="1"/>
</dbReference>
<dbReference type="PANTHER" id="PTHR33375">
    <property type="entry name" value="CHROMOSOME-PARTITIONING PROTEIN PARB-RELATED"/>
    <property type="match status" value="1"/>
</dbReference>
<evidence type="ECO:0000313" key="4">
    <source>
        <dbReference type="EMBL" id="MBK1840625.1"/>
    </source>
</evidence>
<evidence type="ECO:0000313" key="5">
    <source>
        <dbReference type="Proteomes" id="UP000652760"/>
    </source>
</evidence>
<evidence type="ECO:0000259" key="3">
    <source>
        <dbReference type="SMART" id="SM00470"/>
    </source>
</evidence>
<proteinExistence type="inferred from homology"/>
<reference evidence="5" key="1">
    <citation type="submission" date="2021-01" db="EMBL/GenBank/DDBJ databases">
        <title>Genome public.</title>
        <authorList>
            <person name="Liu C."/>
            <person name="Sun Q."/>
        </authorList>
    </citation>
    <scope>NUCLEOTIDE SEQUENCE [LARGE SCALE GENOMIC DNA]</scope>
    <source>
        <strain evidence="5">YIM B02556</strain>
    </source>
</reference>
<evidence type="ECO:0000256" key="2">
    <source>
        <dbReference type="ARBA" id="ARBA00022829"/>
    </source>
</evidence>
<dbReference type="InterPro" id="IPR050336">
    <property type="entry name" value="Chromosome_partition/occlusion"/>
</dbReference>
<dbReference type="PANTHER" id="PTHR33375:SF1">
    <property type="entry name" value="CHROMOSOME-PARTITIONING PROTEIN PARB-RELATED"/>
    <property type="match status" value="1"/>
</dbReference>
<comment type="similarity">
    <text evidence="1">Belongs to the ParB family.</text>
</comment>
<dbReference type="InterPro" id="IPR004437">
    <property type="entry name" value="ParB/RepB/Spo0J"/>
</dbReference>
<dbReference type="EMBL" id="JAENHM010000066">
    <property type="protein sequence ID" value="MBK1840625.1"/>
    <property type="molecule type" value="Genomic_DNA"/>
</dbReference>
<name>A0ABS1FB27_9PROT</name>
<keyword evidence="2" id="KW-0159">Chromosome partition</keyword>
<organism evidence="4 5">
    <name type="scientific">Azospirillum endophyticum</name>
    <dbReference type="NCBI Taxonomy" id="2800326"/>
    <lineage>
        <taxon>Bacteria</taxon>
        <taxon>Pseudomonadati</taxon>
        <taxon>Pseudomonadota</taxon>
        <taxon>Alphaproteobacteria</taxon>
        <taxon>Rhodospirillales</taxon>
        <taxon>Azospirillaceae</taxon>
        <taxon>Azospirillum</taxon>
    </lineage>
</organism>
<dbReference type="Pfam" id="PF02195">
    <property type="entry name" value="ParB_N"/>
    <property type="match status" value="1"/>
</dbReference>
<dbReference type="NCBIfam" id="TIGR00180">
    <property type="entry name" value="parB_part"/>
    <property type="match status" value="1"/>
</dbReference>
<dbReference type="InterPro" id="IPR003115">
    <property type="entry name" value="ParB_N"/>
</dbReference>
<dbReference type="SUPFAM" id="SSF110849">
    <property type="entry name" value="ParB/Sulfiredoxin"/>
    <property type="match status" value="1"/>
</dbReference>